<feature type="region of interest" description="Disordered" evidence="1">
    <location>
        <begin position="756"/>
        <end position="775"/>
    </location>
</feature>
<dbReference type="AlphaFoldDB" id="A0A1Q9CHW3"/>
<keyword evidence="3" id="KW-1185">Reference proteome</keyword>
<gene>
    <name evidence="2" type="ORF">AK812_SmicGene36826</name>
</gene>
<reference evidence="2 3" key="1">
    <citation type="submission" date="2016-02" db="EMBL/GenBank/DDBJ databases">
        <title>Genome analysis of coral dinoflagellate symbionts highlights evolutionary adaptations to a symbiotic lifestyle.</title>
        <authorList>
            <person name="Aranda M."/>
            <person name="Li Y."/>
            <person name="Liew Y.J."/>
            <person name="Baumgarten S."/>
            <person name="Simakov O."/>
            <person name="Wilson M."/>
            <person name="Piel J."/>
            <person name="Ashoor H."/>
            <person name="Bougouffa S."/>
            <person name="Bajic V.B."/>
            <person name="Ryu T."/>
            <person name="Ravasi T."/>
            <person name="Bayer T."/>
            <person name="Micklem G."/>
            <person name="Kim H."/>
            <person name="Bhak J."/>
            <person name="Lajeunesse T.C."/>
            <person name="Voolstra C.R."/>
        </authorList>
    </citation>
    <scope>NUCLEOTIDE SEQUENCE [LARGE SCALE GENOMIC DNA]</scope>
    <source>
        <strain evidence="2 3">CCMP2467</strain>
    </source>
</reference>
<sequence>MPSDASTELEKFCKDHGVHEVLYQALALKGLESVDDFAYAFPEIRSLEALLSGLSDSDLSDMGSTDQFHGVQAARIRKALRFAHDLCQQPTEPTQQISQPPSLPAAILPQASPASWVENLPPKLSQEAAQELIDDFKTNYPGEKIRWNVSPSTPHKGRERPSTPSCASDSNGTYAQREVNLTYMRQQEKFDPPQVLLLDTSGITNSCNPRSSPRAYMIQPFTCQPFRLELMRALAQRIDDPDSDLPGLEVCQGNWRPAEVPGGLKAAKKRWPKGLLLFAFNGTTGRITFREGCAFLSPVKDRFNFAYETVELCHTWIRISDPSCPVIKMTRAAQTSLAWLAPRIAAIPTTPLSLPPILSSLARADAMAEGDQVGIGGWVSTKHGLAWFAEAYTMEEIRTFWPFLTKDAQKYIACFETLAQLALAMTAKAHHGHTRLSLCLPTESDNTPTEGGVNKLFTTAWPLSEFLSLIASWSSANGVTIQVSHVAGAHNEWADDLSRGRLQAFAHRSRDRFQVSLEMLASASAKASWSSKDPAEVSPIPETPRLDRTPPAVGESYMSAYFSLDPGQPTTALPWRYKVYLATSTTLECCEMAQQMVAPADPRVNFMDHRSTYKGERKPEGQGKKRQQREESRGAYKGDGAFVGIKAQEPSDWKEVRKRKDPITHCIDVGASATGPWTPNGARKELQEVESPQDFALMDPSEEAITEETQLDEVLINLLRTAKIDKSYVEAAKFHRCTECEASGRSVRQQWASGRLTPEDRARKGNTGHHQPGLQTSLHTQLKKADVLYLRVQQFQSSYLVSVGKGFLGWTHIYTKVPWVEWSFHLMLLVCSVLQLGARGRLLGS</sequence>
<feature type="region of interest" description="Disordered" evidence="1">
    <location>
        <begin position="611"/>
        <end position="635"/>
    </location>
</feature>
<name>A0A1Q9CHW3_SYMMI</name>
<protein>
    <submittedName>
        <fullName evidence="2">Uncharacterized protein</fullName>
    </submittedName>
</protein>
<organism evidence="2 3">
    <name type="scientific">Symbiodinium microadriaticum</name>
    <name type="common">Dinoflagellate</name>
    <name type="synonym">Zooxanthella microadriatica</name>
    <dbReference type="NCBI Taxonomy" id="2951"/>
    <lineage>
        <taxon>Eukaryota</taxon>
        <taxon>Sar</taxon>
        <taxon>Alveolata</taxon>
        <taxon>Dinophyceae</taxon>
        <taxon>Suessiales</taxon>
        <taxon>Symbiodiniaceae</taxon>
        <taxon>Symbiodinium</taxon>
    </lineage>
</organism>
<accession>A0A1Q9CHW3</accession>
<evidence type="ECO:0000313" key="2">
    <source>
        <dbReference type="EMBL" id="OLP82523.1"/>
    </source>
</evidence>
<feature type="region of interest" description="Disordered" evidence="1">
    <location>
        <begin position="531"/>
        <end position="551"/>
    </location>
</feature>
<evidence type="ECO:0000256" key="1">
    <source>
        <dbReference type="SAM" id="MobiDB-lite"/>
    </source>
</evidence>
<dbReference type="Proteomes" id="UP000186817">
    <property type="component" value="Unassembled WGS sequence"/>
</dbReference>
<dbReference type="EMBL" id="LSRX01001185">
    <property type="protein sequence ID" value="OLP82523.1"/>
    <property type="molecule type" value="Genomic_DNA"/>
</dbReference>
<feature type="compositionally biased region" description="Polar residues" evidence="1">
    <location>
        <begin position="162"/>
        <end position="172"/>
    </location>
</feature>
<dbReference type="OrthoDB" id="434301at2759"/>
<proteinExistence type="predicted"/>
<feature type="region of interest" description="Disordered" evidence="1">
    <location>
        <begin position="143"/>
        <end position="172"/>
    </location>
</feature>
<comment type="caution">
    <text evidence="2">The sequence shown here is derived from an EMBL/GenBank/DDBJ whole genome shotgun (WGS) entry which is preliminary data.</text>
</comment>
<evidence type="ECO:0000313" key="3">
    <source>
        <dbReference type="Proteomes" id="UP000186817"/>
    </source>
</evidence>